<name>A0ACC1L1L9_9FUNG</name>
<accession>A0ACC1L1L9</accession>
<sequence length="174" mass="19785">MLRTTATRAARTAAAAHLARAQTAAPRHIAQRFASTDNHHHHDGHHDAHGEEQPVFDEEDFSSPVWKYALGSIGVIYLMGKYNDYIEESGRVHPLTLFYASIMTDKEANKRIFSAYQKDVARLAEYTMLKGESHRETARALDDAVYYKRTARWGHPVGTEVNMSHAKHRMPVRD</sequence>
<reference evidence="1" key="1">
    <citation type="submission" date="2022-07" db="EMBL/GenBank/DDBJ databases">
        <title>Phylogenomic reconstructions and comparative analyses of Kickxellomycotina fungi.</title>
        <authorList>
            <person name="Reynolds N.K."/>
            <person name="Stajich J.E."/>
            <person name="Barry K."/>
            <person name="Grigoriev I.V."/>
            <person name="Crous P."/>
            <person name="Smith M.E."/>
        </authorList>
    </citation>
    <scope>NUCLEOTIDE SEQUENCE</scope>
    <source>
        <strain evidence="1">BCRC 34780</strain>
    </source>
</reference>
<dbReference type="Proteomes" id="UP001140087">
    <property type="component" value="Unassembled WGS sequence"/>
</dbReference>
<comment type="caution">
    <text evidence="1">The sequence shown here is derived from an EMBL/GenBank/DDBJ whole genome shotgun (WGS) entry which is preliminary data.</text>
</comment>
<dbReference type="EMBL" id="JANBUN010001236">
    <property type="protein sequence ID" value="KAJ2799013.1"/>
    <property type="molecule type" value="Genomic_DNA"/>
</dbReference>
<keyword evidence="2" id="KW-1185">Reference proteome</keyword>
<protein>
    <submittedName>
        <fullName evidence="1">Uncharacterized protein</fullName>
    </submittedName>
</protein>
<proteinExistence type="predicted"/>
<organism evidence="1 2">
    <name type="scientific">Coemansia helicoidea</name>
    <dbReference type="NCBI Taxonomy" id="1286919"/>
    <lineage>
        <taxon>Eukaryota</taxon>
        <taxon>Fungi</taxon>
        <taxon>Fungi incertae sedis</taxon>
        <taxon>Zoopagomycota</taxon>
        <taxon>Kickxellomycotina</taxon>
        <taxon>Kickxellomycetes</taxon>
        <taxon>Kickxellales</taxon>
        <taxon>Kickxellaceae</taxon>
        <taxon>Coemansia</taxon>
    </lineage>
</organism>
<evidence type="ECO:0000313" key="2">
    <source>
        <dbReference type="Proteomes" id="UP001140087"/>
    </source>
</evidence>
<evidence type="ECO:0000313" key="1">
    <source>
        <dbReference type="EMBL" id="KAJ2799013.1"/>
    </source>
</evidence>
<gene>
    <name evidence="1" type="ORF">H4R21_003701</name>
</gene>